<dbReference type="Proteomes" id="UP000215459">
    <property type="component" value="Unassembled WGS sequence"/>
</dbReference>
<evidence type="ECO:0000313" key="3">
    <source>
        <dbReference type="EMBL" id="OYD06767.1"/>
    </source>
</evidence>
<accession>A0A235B4D3</accession>
<evidence type="ECO:0000313" key="4">
    <source>
        <dbReference type="Proteomes" id="UP000215459"/>
    </source>
</evidence>
<gene>
    <name evidence="3" type="ORF">CHM34_14515</name>
</gene>
<feature type="region of interest" description="Disordered" evidence="1">
    <location>
        <begin position="41"/>
        <end position="68"/>
    </location>
</feature>
<feature type="domain" description="Transposase putative helix-turn-helix" evidence="2">
    <location>
        <begin position="1"/>
        <end position="30"/>
    </location>
</feature>
<feature type="compositionally biased region" description="Polar residues" evidence="1">
    <location>
        <begin position="57"/>
        <end position="68"/>
    </location>
</feature>
<sequence length="68" mass="7732">MHKAFQFRLYPTKEQATLINQSIGCSRFIFKSFQKIRKGMGSLAKNPVPPSKRRFQLAQSQSQGGKDS</sequence>
<dbReference type="EMBL" id="NOWF01000009">
    <property type="protein sequence ID" value="OYD06767.1"/>
    <property type="molecule type" value="Genomic_DNA"/>
</dbReference>
<evidence type="ECO:0000259" key="2">
    <source>
        <dbReference type="Pfam" id="PF12323"/>
    </source>
</evidence>
<organism evidence="3 4">
    <name type="scientific">Paludifilum halophilum</name>
    <dbReference type="NCBI Taxonomy" id="1642702"/>
    <lineage>
        <taxon>Bacteria</taxon>
        <taxon>Bacillati</taxon>
        <taxon>Bacillota</taxon>
        <taxon>Bacilli</taxon>
        <taxon>Bacillales</taxon>
        <taxon>Thermoactinomycetaceae</taxon>
        <taxon>Paludifilum</taxon>
    </lineage>
</organism>
<reference evidence="3 4" key="1">
    <citation type="submission" date="2017-07" db="EMBL/GenBank/DDBJ databases">
        <title>The genome sequence of Paludifilum halophilum highlights mechanisms for microbial adaptation to high salt environemnts.</title>
        <authorList>
            <person name="Belbahri L."/>
        </authorList>
    </citation>
    <scope>NUCLEOTIDE SEQUENCE [LARGE SCALE GENOMIC DNA]</scope>
    <source>
        <strain evidence="3 4">DSM 102817</strain>
    </source>
</reference>
<evidence type="ECO:0000256" key="1">
    <source>
        <dbReference type="SAM" id="MobiDB-lite"/>
    </source>
</evidence>
<dbReference type="OrthoDB" id="2630321at2"/>
<dbReference type="AlphaFoldDB" id="A0A235B4D3"/>
<keyword evidence="4" id="KW-1185">Reference proteome</keyword>
<comment type="caution">
    <text evidence="3">The sequence shown here is derived from an EMBL/GenBank/DDBJ whole genome shotgun (WGS) entry which is preliminary data.</text>
</comment>
<name>A0A235B4D3_9BACL</name>
<dbReference type="Pfam" id="PF12323">
    <property type="entry name" value="HTH_OrfB_IS605"/>
    <property type="match status" value="1"/>
</dbReference>
<protein>
    <recommendedName>
        <fullName evidence="2">Transposase putative helix-turn-helix domain-containing protein</fullName>
    </recommendedName>
</protein>
<proteinExistence type="predicted"/>
<dbReference type="InterPro" id="IPR021027">
    <property type="entry name" value="Transposase_put_HTH"/>
</dbReference>